<dbReference type="InterPro" id="IPR006093">
    <property type="entry name" value="Oxy_OxRdtase_FAD_BS"/>
</dbReference>
<reference evidence="8" key="1">
    <citation type="submission" date="2024-05" db="EMBL/GenBank/DDBJ databases">
        <title>Herbiconiux sp. A18JL235.</title>
        <authorList>
            <person name="Zhang G."/>
        </authorList>
    </citation>
    <scope>NUCLEOTIDE SEQUENCE</scope>
    <source>
        <strain evidence="8">A18JL235</strain>
    </source>
</reference>
<dbReference type="InterPro" id="IPR006094">
    <property type="entry name" value="Oxid_FAD_bind_N"/>
</dbReference>
<dbReference type="PANTHER" id="PTHR42973:SF39">
    <property type="entry name" value="FAD-BINDING PCMH-TYPE DOMAIN-CONTAINING PROTEIN"/>
    <property type="match status" value="1"/>
</dbReference>
<feature type="region of interest" description="Disordered" evidence="6">
    <location>
        <begin position="1"/>
        <end position="44"/>
    </location>
</feature>
<accession>A0AB39BL37</accession>
<evidence type="ECO:0000256" key="1">
    <source>
        <dbReference type="ARBA" id="ARBA00001974"/>
    </source>
</evidence>
<dbReference type="GO" id="GO:0071949">
    <property type="term" value="F:FAD binding"/>
    <property type="evidence" value="ECO:0007669"/>
    <property type="project" value="InterPro"/>
</dbReference>
<dbReference type="EMBL" id="CP162511">
    <property type="protein sequence ID" value="XDI06954.1"/>
    <property type="molecule type" value="Genomic_DNA"/>
</dbReference>
<sequence length="497" mass="52077">MGEHGTAESDSGEHGTAESDSGEHGPGRHAHGRPHGSTRPAGLLRGDEGFEEAVTDGVFNVVAAATGEPLPLPDAIVFPQTEADVVEIVRAARATGQRIAVRSGGHSWVASTVRGDGVLVDLEAFDGVELDAPALRATVGAGVRGGDLSPQLVAAGVAFPVGHCGRPAVGGFLLGGGLGVNWGHWKPACFSIRSLRVVTADGEAVTASPVENDDLFWLARGSGPGFPGVVTAFELELQPLPRAIRVSTWSFPLTDLAAVTAWITDASPLLPTNVELSLVTSGPQRPGGLGADDPHPLVVGVAATVFAADDDEARRALAPLGDGPATGVEPLDHAAFLDVRLDQLHVPVDATYPEGARYLADTFWFSGDLVETTALLPDLMAKAPSGRSYVLAGLPANGAGADLLTPGEAAYGMHDTTCLIVYTIWDDPADDARNRAWLDEVAAALEPTATGNFISEADIRHRPERVPGSFRAEDWERIQQLRRRFDPDGVFHSYPGE</sequence>
<gene>
    <name evidence="8" type="ORF">ABFY20_07585</name>
</gene>
<dbReference type="InterPro" id="IPR036318">
    <property type="entry name" value="FAD-bd_PCMH-like_sf"/>
</dbReference>
<feature type="compositionally biased region" description="Basic residues" evidence="6">
    <location>
        <begin position="27"/>
        <end position="36"/>
    </location>
</feature>
<keyword evidence="4" id="KW-0274">FAD</keyword>
<dbReference type="PROSITE" id="PS00862">
    <property type="entry name" value="OX2_COVAL_FAD"/>
    <property type="match status" value="1"/>
</dbReference>
<dbReference type="Gene3D" id="3.30.43.10">
    <property type="entry name" value="Uridine Diphospho-n-acetylenolpyruvylglucosamine Reductase, domain 2"/>
    <property type="match status" value="1"/>
</dbReference>
<comment type="cofactor">
    <cofactor evidence="1">
        <name>FAD</name>
        <dbReference type="ChEBI" id="CHEBI:57692"/>
    </cofactor>
</comment>
<evidence type="ECO:0000256" key="3">
    <source>
        <dbReference type="ARBA" id="ARBA00022630"/>
    </source>
</evidence>
<feature type="domain" description="FAD-binding PCMH-type" evidence="7">
    <location>
        <begin position="69"/>
        <end position="240"/>
    </location>
</feature>
<evidence type="ECO:0000256" key="4">
    <source>
        <dbReference type="ARBA" id="ARBA00022827"/>
    </source>
</evidence>
<protein>
    <submittedName>
        <fullName evidence="8">FAD-binding oxidoreductase</fullName>
    </submittedName>
</protein>
<comment type="similarity">
    <text evidence="2">Belongs to the oxygen-dependent FAD-linked oxidoreductase family.</text>
</comment>
<evidence type="ECO:0000256" key="5">
    <source>
        <dbReference type="ARBA" id="ARBA00023002"/>
    </source>
</evidence>
<evidence type="ECO:0000313" key="8">
    <source>
        <dbReference type="EMBL" id="XDI06954.1"/>
    </source>
</evidence>
<dbReference type="InterPro" id="IPR050416">
    <property type="entry name" value="FAD-linked_Oxidoreductase"/>
</dbReference>
<name>A0AB39BL37_9MICO</name>
<dbReference type="Gene3D" id="3.30.465.10">
    <property type="match status" value="1"/>
</dbReference>
<dbReference type="InterPro" id="IPR016166">
    <property type="entry name" value="FAD-bd_PCMH"/>
</dbReference>
<evidence type="ECO:0000256" key="6">
    <source>
        <dbReference type="SAM" id="MobiDB-lite"/>
    </source>
</evidence>
<organism evidence="8">
    <name type="scientific">Herbiconiux sp. A18JL235</name>
    <dbReference type="NCBI Taxonomy" id="3152363"/>
    <lineage>
        <taxon>Bacteria</taxon>
        <taxon>Bacillati</taxon>
        <taxon>Actinomycetota</taxon>
        <taxon>Actinomycetes</taxon>
        <taxon>Micrococcales</taxon>
        <taxon>Microbacteriaceae</taxon>
        <taxon>Herbiconiux</taxon>
    </lineage>
</organism>
<dbReference type="RefSeq" id="WP_368499333.1">
    <property type="nucleotide sequence ID" value="NZ_CP162511.1"/>
</dbReference>
<dbReference type="InterPro" id="IPR016169">
    <property type="entry name" value="FAD-bd_PCMH_sub2"/>
</dbReference>
<keyword evidence="5" id="KW-0560">Oxidoreductase</keyword>
<dbReference type="Pfam" id="PF01565">
    <property type="entry name" value="FAD_binding_4"/>
    <property type="match status" value="1"/>
</dbReference>
<dbReference type="GO" id="GO:0016491">
    <property type="term" value="F:oxidoreductase activity"/>
    <property type="evidence" value="ECO:0007669"/>
    <property type="project" value="UniProtKB-KW"/>
</dbReference>
<feature type="compositionally biased region" description="Basic and acidic residues" evidence="6">
    <location>
        <begin position="1"/>
        <end position="26"/>
    </location>
</feature>
<dbReference type="SUPFAM" id="SSF56176">
    <property type="entry name" value="FAD-binding/transporter-associated domain-like"/>
    <property type="match status" value="1"/>
</dbReference>
<keyword evidence="3" id="KW-0285">Flavoprotein</keyword>
<dbReference type="PANTHER" id="PTHR42973">
    <property type="entry name" value="BINDING OXIDOREDUCTASE, PUTATIVE (AFU_ORTHOLOGUE AFUA_1G17690)-RELATED"/>
    <property type="match status" value="1"/>
</dbReference>
<dbReference type="InterPro" id="IPR016167">
    <property type="entry name" value="FAD-bd_PCMH_sub1"/>
</dbReference>
<evidence type="ECO:0000259" key="7">
    <source>
        <dbReference type="PROSITE" id="PS51387"/>
    </source>
</evidence>
<dbReference type="AlphaFoldDB" id="A0AB39BL37"/>
<dbReference type="PROSITE" id="PS51387">
    <property type="entry name" value="FAD_PCMH"/>
    <property type="match status" value="1"/>
</dbReference>
<proteinExistence type="inferred from homology"/>
<dbReference type="Gene3D" id="3.40.462.20">
    <property type="match status" value="1"/>
</dbReference>
<evidence type="ECO:0000256" key="2">
    <source>
        <dbReference type="ARBA" id="ARBA00005466"/>
    </source>
</evidence>